<evidence type="ECO:0000313" key="35">
    <source>
        <dbReference type="EMBL" id="WAT90460.1"/>
    </source>
</evidence>
<evidence type="ECO:0000313" key="30">
    <source>
        <dbReference type="EMBL" id="QOS24284.1"/>
    </source>
</evidence>
<dbReference type="EMBL" id="MT898138">
    <property type="protein sequence ID" value="QOS19636.1"/>
    <property type="molecule type" value="Genomic_DNA"/>
</dbReference>
<dbReference type="EMBL" id="MT898254">
    <property type="protein sequence ID" value="QOS23862.1"/>
    <property type="molecule type" value="Genomic_DNA"/>
</dbReference>
<dbReference type="EMBL" id="MT898009">
    <property type="protein sequence ID" value="QOS14873.1"/>
    <property type="molecule type" value="Genomic_DNA"/>
</dbReference>
<dbReference type="EMBL" id="MT898006">
    <property type="protein sequence ID" value="QOS14774.1"/>
    <property type="molecule type" value="Genomic_DNA"/>
</dbReference>
<evidence type="ECO:0000313" key="31">
    <source>
        <dbReference type="EMBL" id="QOS25398.1"/>
    </source>
</evidence>
<evidence type="ECO:0000259" key="2">
    <source>
        <dbReference type="Pfam" id="PF04572"/>
    </source>
</evidence>
<dbReference type="EMBL" id="MT898331">
    <property type="protein sequence ID" value="QOS26769.1"/>
    <property type="molecule type" value="Genomic_DNA"/>
</dbReference>
<evidence type="ECO:0000313" key="20">
    <source>
        <dbReference type="EMBL" id="QOS19837.1"/>
    </source>
</evidence>
<dbReference type="EMBL" id="MT898168">
    <property type="protein sequence ID" value="QOS20736.1"/>
    <property type="molecule type" value="Genomic_DNA"/>
</dbReference>
<dbReference type="EMBL" id="MT898039">
    <property type="protein sequence ID" value="QOS15998.1"/>
    <property type="molecule type" value="Genomic_DNA"/>
</dbReference>
<evidence type="ECO:0000313" key="28">
    <source>
        <dbReference type="EMBL" id="QOS23279.1"/>
    </source>
</evidence>
<evidence type="ECO:0000313" key="24">
    <source>
        <dbReference type="EMBL" id="QOS21142.1"/>
    </source>
</evidence>
<evidence type="ECO:0000313" key="14">
    <source>
        <dbReference type="EMBL" id="QOS18229.1"/>
    </source>
</evidence>
<evidence type="ECO:0000313" key="3">
    <source>
        <dbReference type="EMBL" id="QOS14633.1"/>
    </source>
</evidence>
<dbReference type="EMBL" id="MT898191">
    <property type="protein sequence ID" value="QOS21562.1"/>
    <property type="molecule type" value="Genomic_DNA"/>
</dbReference>
<dbReference type="EMBL" id="MT898090">
    <property type="protein sequence ID" value="QOS17888.1"/>
    <property type="molecule type" value="Genomic_DNA"/>
</dbReference>
<dbReference type="Pfam" id="PF04572">
    <property type="entry name" value="Gb3_synth"/>
    <property type="match status" value="1"/>
</dbReference>
<dbReference type="EMBL" id="MT898197">
    <property type="protein sequence ID" value="QOS21757.1"/>
    <property type="molecule type" value="Genomic_DNA"/>
</dbReference>
<evidence type="ECO:0000313" key="29">
    <source>
        <dbReference type="EMBL" id="QOS23862.1"/>
    </source>
</evidence>
<evidence type="ECO:0000313" key="34">
    <source>
        <dbReference type="EMBL" id="QOS29508.1"/>
    </source>
</evidence>
<dbReference type="EMBL" id="CP114194">
    <property type="protein sequence ID" value="WAT90460.1"/>
    <property type="molecule type" value="Genomic_DNA"/>
</dbReference>
<dbReference type="EMBL" id="MT898091">
    <property type="protein sequence ID" value="QOS17920.1"/>
    <property type="molecule type" value="Genomic_DNA"/>
</dbReference>
<dbReference type="InterPro" id="IPR029044">
    <property type="entry name" value="Nucleotide-diphossugar_trans"/>
</dbReference>
<dbReference type="EMBL" id="MT898190">
    <property type="protein sequence ID" value="QOS21530.1"/>
    <property type="molecule type" value="Genomic_DNA"/>
</dbReference>
<dbReference type="EMBL" id="MT898265">
    <property type="protein sequence ID" value="QOS24284.1"/>
    <property type="molecule type" value="Genomic_DNA"/>
</dbReference>
<dbReference type="EMBL" id="MT898067">
    <property type="protein sequence ID" value="QOS17033.1"/>
    <property type="molecule type" value="Genomic_DNA"/>
</dbReference>
<evidence type="ECO:0000256" key="1">
    <source>
        <dbReference type="ARBA" id="ARBA00022679"/>
    </source>
</evidence>
<dbReference type="EMBL" id="MT898165">
    <property type="protein sequence ID" value="QOS20632.1"/>
    <property type="molecule type" value="Genomic_DNA"/>
</dbReference>
<evidence type="ECO:0000313" key="13">
    <source>
        <dbReference type="EMBL" id="QOS17920.1"/>
    </source>
</evidence>
<dbReference type="PANTHER" id="PTHR12042">
    <property type="entry name" value="LACTOSYLCERAMIDE 4-ALPHA-GALACTOSYLTRANSFERASE ALPHA- 1,4-GALACTOSYLTRANSFERASE"/>
    <property type="match status" value="1"/>
</dbReference>
<proteinExistence type="predicted"/>
<dbReference type="InterPro" id="IPR051981">
    <property type="entry name" value="Glycosyltransf_32"/>
</dbReference>
<dbReference type="Proteomes" id="UP001156560">
    <property type="component" value="Chromosome 1"/>
</dbReference>
<keyword evidence="1" id="KW-0808">Transferase</keyword>
<dbReference type="RefSeq" id="WP_025789379.1">
    <property type="nucleotide sequence ID" value="NZ_CANUHY010000003.1"/>
</dbReference>
<dbReference type="EMBL" id="MT898053">
    <property type="protein sequence ID" value="QOS16501.1"/>
    <property type="molecule type" value="Genomic_DNA"/>
</dbReference>
<dbReference type="GO" id="GO:0006688">
    <property type="term" value="P:glycosphingolipid biosynthetic process"/>
    <property type="evidence" value="ECO:0007669"/>
    <property type="project" value="TreeGrafter"/>
</dbReference>
<evidence type="ECO:0000313" key="15">
    <source>
        <dbReference type="EMBL" id="QOS18389.1"/>
    </source>
</evidence>
<evidence type="ECO:0000313" key="9">
    <source>
        <dbReference type="EMBL" id="QOS17033.1"/>
    </source>
</evidence>
<dbReference type="GO" id="GO:0016020">
    <property type="term" value="C:membrane"/>
    <property type="evidence" value="ECO:0007669"/>
    <property type="project" value="GOC"/>
</dbReference>
<name>A0A7M1W3S5_VIBPH</name>
<feature type="domain" description="Alpha 1,4-glycosyltransferase" evidence="2">
    <location>
        <begin position="198"/>
        <end position="263"/>
    </location>
</feature>
<evidence type="ECO:0000313" key="17">
    <source>
        <dbReference type="EMBL" id="QOS18900.1"/>
    </source>
</evidence>
<dbReference type="EMBL" id="MT898143">
    <property type="protein sequence ID" value="QOS19837.1"/>
    <property type="molecule type" value="Genomic_DNA"/>
</dbReference>
<evidence type="ECO:0000313" key="10">
    <source>
        <dbReference type="EMBL" id="QOS17516.1"/>
    </source>
</evidence>
<dbReference type="EMBL" id="MT898337">
    <property type="protein sequence ID" value="QOS27002.1"/>
    <property type="molecule type" value="Genomic_DNA"/>
</dbReference>
<dbReference type="EMBL" id="MT898081">
    <property type="protein sequence ID" value="QOS17548.1"/>
    <property type="molecule type" value="Genomic_DNA"/>
</dbReference>
<evidence type="ECO:0000313" key="7">
    <source>
        <dbReference type="EMBL" id="QOS15998.1"/>
    </source>
</evidence>
<evidence type="ECO:0000313" key="12">
    <source>
        <dbReference type="EMBL" id="QOS17888.1"/>
    </source>
</evidence>
<dbReference type="SUPFAM" id="SSF53448">
    <property type="entry name" value="Nucleotide-diphospho-sugar transferases"/>
    <property type="match status" value="1"/>
</dbReference>
<dbReference type="EMBL" id="MT898007">
    <property type="protein sequence ID" value="QOS14806.1"/>
    <property type="molecule type" value="Genomic_DNA"/>
</dbReference>
<evidence type="ECO:0000313" key="5">
    <source>
        <dbReference type="EMBL" id="QOS14806.1"/>
    </source>
</evidence>
<sequence length="271" mass="31575">MLPEIKTLWIGGDLSRLERVCLASFIAHGHKVTLYTYGDVGNIPKGVVLEDANKIIDSSKVFQYGKATGNGKGSYAGFANYFRYKMLYENENTYWVDTDVICLKPFPNIENITFGEESHDFINNAVIGTEKKFNHLFLELCEYCENPFVIQTWDNWKIVLKKLYGRYYGRNHTDYIPWGLTGPKALTGFVRKLNLDYHTQDSKKFYPIPSSDWKAIFYPDSTGLLEEDLKDSFGLHLWNEHLRRNDIDKNKIFDRGSLYEKLISRLELEKY</sequence>
<dbReference type="EMBL" id="MT898002">
    <property type="protein sequence ID" value="QOS14633.1"/>
    <property type="molecule type" value="Genomic_DNA"/>
</dbReference>
<dbReference type="EMBL" id="MT898100">
    <property type="protein sequence ID" value="QOS18229.1"/>
    <property type="molecule type" value="Genomic_DNA"/>
</dbReference>
<evidence type="ECO:0000313" key="16">
    <source>
        <dbReference type="EMBL" id="QOS18593.1"/>
    </source>
</evidence>
<evidence type="ECO:0000313" key="27">
    <source>
        <dbReference type="EMBL" id="QOS21757.1"/>
    </source>
</evidence>
<evidence type="ECO:0000313" key="18">
    <source>
        <dbReference type="EMBL" id="QOS18974.1"/>
    </source>
</evidence>
<evidence type="ECO:0000313" key="26">
    <source>
        <dbReference type="EMBL" id="QOS21562.1"/>
    </source>
</evidence>
<reference evidence="35" key="2">
    <citation type="submission" date="2022-12" db="EMBL/GenBank/DDBJ databases">
        <title>Vibrio parahaemolyticus become highly virulent by producing novel Tc toxins.</title>
        <authorList>
            <person name="Yang F."/>
            <person name="You Y."/>
            <person name="Lai Q."/>
            <person name="Xu L."/>
            <person name="Li F."/>
        </authorList>
    </citation>
    <scope>NUCLEOTIDE SEQUENCE</scope>
    <source>
        <strain evidence="35">Vp-HL-202005</strain>
    </source>
</reference>
<dbReference type="EMBL" id="MT898237">
    <property type="protein sequence ID" value="QOS23279.1"/>
    <property type="molecule type" value="Genomic_DNA"/>
</dbReference>
<evidence type="ECO:0000313" key="11">
    <source>
        <dbReference type="EMBL" id="QOS17548.1"/>
    </source>
</evidence>
<evidence type="ECO:0000313" key="32">
    <source>
        <dbReference type="EMBL" id="QOS26769.1"/>
    </source>
</evidence>
<evidence type="ECO:0000313" key="19">
    <source>
        <dbReference type="EMBL" id="QOS19636.1"/>
    </source>
</evidence>
<dbReference type="EMBL" id="MT898080">
    <property type="protein sequence ID" value="QOS17516.1"/>
    <property type="molecule type" value="Genomic_DNA"/>
</dbReference>
<evidence type="ECO:0000313" key="33">
    <source>
        <dbReference type="EMBL" id="QOS27002.1"/>
    </source>
</evidence>
<dbReference type="PANTHER" id="PTHR12042:SF21">
    <property type="entry name" value="ALPHA1,4-GALACTOSYLTRANSFERASE 1-RELATED"/>
    <property type="match status" value="1"/>
</dbReference>
<protein>
    <recommendedName>
        <fullName evidence="2">Alpha 1,4-glycosyltransferase domain-containing protein</fullName>
    </recommendedName>
</protein>
<dbReference type="AlphaFoldDB" id="A0A7M1W3S5"/>
<evidence type="ECO:0000313" key="4">
    <source>
        <dbReference type="EMBL" id="QOS14774.1"/>
    </source>
</evidence>
<dbReference type="Gene3D" id="3.90.550.20">
    <property type="match status" value="1"/>
</dbReference>
<dbReference type="EMBL" id="MT898147">
    <property type="protein sequence ID" value="QOS19967.1"/>
    <property type="molecule type" value="Genomic_DNA"/>
</dbReference>
<dbReference type="EMBL" id="MT898110">
    <property type="protein sequence ID" value="QOS18593.1"/>
    <property type="molecule type" value="Genomic_DNA"/>
</dbReference>
<evidence type="ECO:0000313" key="6">
    <source>
        <dbReference type="EMBL" id="QOS14873.1"/>
    </source>
</evidence>
<dbReference type="EMBL" id="MT898118">
    <property type="protein sequence ID" value="QOS18900.1"/>
    <property type="molecule type" value="Genomic_DNA"/>
</dbReference>
<dbReference type="EMBL" id="MT898294">
    <property type="protein sequence ID" value="QOS25398.1"/>
    <property type="molecule type" value="Genomic_DNA"/>
</dbReference>
<evidence type="ECO:0000313" key="22">
    <source>
        <dbReference type="EMBL" id="QOS20632.1"/>
    </source>
</evidence>
<evidence type="ECO:0000313" key="25">
    <source>
        <dbReference type="EMBL" id="QOS21530.1"/>
    </source>
</evidence>
<dbReference type="EMBL" id="MT898120">
    <property type="protein sequence ID" value="QOS18974.1"/>
    <property type="molecule type" value="Genomic_DNA"/>
</dbReference>
<evidence type="ECO:0000313" key="23">
    <source>
        <dbReference type="EMBL" id="QOS20736.1"/>
    </source>
</evidence>
<accession>A0A7M1W3S5</accession>
<dbReference type="EMBL" id="MT898402">
    <property type="protein sequence ID" value="QOS29508.1"/>
    <property type="molecule type" value="Genomic_DNA"/>
</dbReference>
<organism evidence="26">
    <name type="scientific">Vibrio parahaemolyticus</name>
    <dbReference type="NCBI Taxonomy" id="670"/>
    <lineage>
        <taxon>Bacteria</taxon>
        <taxon>Pseudomonadati</taxon>
        <taxon>Pseudomonadota</taxon>
        <taxon>Gammaproteobacteria</taxon>
        <taxon>Vibrionales</taxon>
        <taxon>Vibrionaceae</taxon>
        <taxon>Vibrio</taxon>
    </lineage>
</organism>
<dbReference type="InterPro" id="IPR007652">
    <property type="entry name" value="A1-4-GlycosylTfrase_dom"/>
</dbReference>
<reference evidence="26" key="1">
    <citation type="submission" date="2020-08" db="EMBL/GenBank/DDBJ databases">
        <title>Genetic structure, function and evolution of capsule biosynthesis loci in Vibrio parahaemolyticus.</title>
        <authorList>
            <person name="Li L."/>
            <person name="Bian S."/>
        </authorList>
    </citation>
    <scope>NUCLEOTIDE SEQUENCE</scope>
    <source>
        <strain evidence="21">VP102</strain>
        <strain evidence="34">VP103</strain>
        <strain evidence="14">VP104</strain>
        <strain evidence="17">VP111</strain>
        <strain evidence="18">VP121</strain>
        <strain evidence="8">VP123</strain>
        <strain evidence="6">VP124</strain>
        <strain evidence="5">VP125</strain>
        <strain evidence="26">VP126</strain>
        <strain evidence="15">VP129</strain>
        <strain evidence="31">VP209</strain>
        <strain evidence="25">VP210</strain>
        <strain evidence="10">VP211</strain>
        <strain evidence="7">VP212</strain>
        <strain evidence="24">VP213</strain>
        <strain evidence="23">VP214</strain>
        <strain evidence="3">VP215</strain>
        <strain evidence="28">VP216</strain>
        <strain evidence="16">VP217</strain>
        <strain evidence="12">VP218</strain>
        <strain evidence="32">VP219</strain>
        <strain evidence="4">VP220</strain>
        <strain evidence="22">VP221</strain>
        <strain evidence="11">VP222</strain>
        <strain evidence="13">VP223</strain>
        <strain evidence="29">VP224</strain>
        <strain evidence="27">VP225</strain>
        <strain evidence="20">VP226</strain>
        <strain evidence="33">VP228</strain>
        <strain evidence="9">VP399</strain>
        <strain evidence="30">VP443</strain>
        <strain evidence="19">VP45</strain>
    </source>
</reference>
<dbReference type="EMBL" id="MT898179">
    <property type="protein sequence ID" value="QOS21142.1"/>
    <property type="molecule type" value="Genomic_DNA"/>
</dbReference>
<evidence type="ECO:0000313" key="21">
    <source>
        <dbReference type="EMBL" id="QOS19967.1"/>
    </source>
</evidence>
<dbReference type="GO" id="GO:0016758">
    <property type="term" value="F:hexosyltransferase activity"/>
    <property type="evidence" value="ECO:0007669"/>
    <property type="project" value="TreeGrafter"/>
</dbReference>
<dbReference type="EMBL" id="MT898104">
    <property type="protein sequence ID" value="QOS18389.1"/>
    <property type="molecule type" value="Genomic_DNA"/>
</dbReference>
<evidence type="ECO:0000313" key="8">
    <source>
        <dbReference type="EMBL" id="QOS16501.1"/>
    </source>
</evidence>
<gene>
    <name evidence="35" type="ORF">O1Q84_01115</name>
    <name evidence="21" type="ORF">VP102_00013</name>
    <name evidence="34" type="ORF">VP103_00013</name>
    <name evidence="14" type="ORF">VP104_00013</name>
    <name evidence="17" type="ORF">VP111_00013</name>
    <name evidence="18" type="ORF">VP121_00013</name>
    <name evidence="8" type="ORF">VP123_00013</name>
    <name evidence="6" type="ORF">VP124_00013</name>
    <name evidence="5" type="ORF">VP125_00013</name>
    <name evidence="26" type="ORF">VP126_00013</name>
    <name evidence="15" type="ORF">VP129_00013</name>
    <name evidence="31" type="ORF">VP209_00013</name>
    <name evidence="25" type="ORF">VP210_00013</name>
    <name evidence="10" type="ORF">VP211_00013</name>
    <name evidence="7" type="ORF">VP212_00013</name>
    <name evidence="24" type="ORF">VP213_00013</name>
    <name evidence="23" type="ORF">VP214_00013</name>
    <name evidence="3" type="ORF">VP215_00013</name>
    <name evidence="28" type="ORF">VP216_00013</name>
    <name evidence="16" type="ORF">VP217_00013</name>
    <name evidence="12" type="ORF">VP218_00013</name>
    <name evidence="32" type="ORF">VP219_00013</name>
    <name evidence="4" type="ORF">VP220_00013</name>
    <name evidence="22" type="ORF">VP221_00013</name>
    <name evidence="11" type="ORF">VP222_00013</name>
    <name evidence="13" type="ORF">VP223_00013</name>
    <name evidence="29" type="ORF">VP224_00013</name>
    <name evidence="27" type="ORF">VP225_00013</name>
    <name evidence="20" type="ORF">VP226_00013</name>
    <name evidence="33" type="ORF">VP228_00013</name>
    <name evidence="9" type="ORF">VP399_00013</name>
    <name evidence="30" type="ORF">VP443_00013</name>
    <name evidence="19" type="ORF">VP45_00013</name>
</gene>